<protein>
    <submittedName>
        <fullName evidence="1">Uncharacterized protein</fullName>
    </submittedName>
</protein>
<dbReference type="InterPro" id="IPR054182">
    <property type="entry name" value="DUF6889"/>
</dbReference>
<evidence type="ECO:0000313" key="1">
    <source>
        <dbReference type="EMBL" id="DAE18786.1"/>
    </source>
</evidence>
<sequence length="54" mass="6276">MDYLLRPVHAGMCRYESLKDGSLTLEDVLIMNVSLDNLAYNRGLLERERYGNRT</sequence>
<reference evidence="1" key="1">
    <citation type="journal article" date="2021" name="Proc. Natl. Acad. Sci. U.S.A.">
        <title>A Catalog of Tens of Thousands of Viruses from Human Metagenomes Reveals Hidden Associations with Chronic Diseases.</title>
        <authorList>
            <person name="Tisza M.J."/>
            <person name="Buck C.B."/>
        </authorList>
    </citation>
    <scope>NUCLEOTIDE SEQUENCE</scope>
    <source>
        <strain evidence="1">CtK7P4</strain>
    </source>
</reference>
<dbReference type="EMBL" id="BK015663">
    <property type="protein sequence ID" value="DAE18786.1"/>
    <property type="molecule type" value="Genomic_DNA"/>
</dbReference>
<dbReference type="Pfam" id="PF21829">
    <property type="entry name" value="DUF6889"/>
    <property type="match status" value="1"/>
</dbReference>
<organism evidence="1">
    <name type="scientific">Myoviridae sp. ctK7P4</name>
    <dbReference type="NCBI Taxonomy" id="2825080"/>
    <lineage>
        <taxon>Viruses</taxon>
        <taxon>Duplodnaviria</taxon>
        <taxon>Heunggongvirae</taxon>
        <taxon>Uroviricota</taxon>
        <taxon>Caudoviricetes</taxon>
    </lineage>
</organism>
<name>A0A8S5QIH0_9CAUD</name>
<proteinExistence type="predicted"/>
<accession>A0A8S5QIH0</accession>